<dbReference type="GO" id="GO:0016787">
    <property type="term" value="F:hydrolase activity"/>
    <property type="evidence" value="ECO:0007669"/>
    <property type="project" value="UniProtKB-KW"/>
</dbReference>
<keyword evidence="2" id="KW-0479">Metal-binding</keyword>
<keyword evidence="8" id="KW-1185">Reference proteome</keyword>
<evidence type="ECO:0000259" key="6">
    <source>
        <dbReference type="SMART" id="SM00316"/>
    </source>
</evidence>
<dbReference type="GO" id="GO:0004540">
    <property type="term" value="F:RNA nuclease activity"/>
    <property type="evidence" value="ECO:0007669"/>
    <property type="project" value="InterPro"/>
</dbReference>
<evidence type="ECO:0000313" key="7">
    <source>
        <dbReference type="EMBL" id="TGB04176.1"/>
    </source>
</evidence>
<keyword evidence="5" id="KW-0694">RNA-binding</keyword>
<dbReference type="Gene3D" id="2.40.50.140">
    <property type="entry name" value="Nucleic acid-binding proteins"/>
    <property type="match status" value="1"/>
</dbReference>
<dbReference type="InterPro" id="IPR019307">
    <property type="entry name" value="RNA-bd_AU-1/RNase_E/G"/>
</dbReference>
<evidence type="ECO:0000256" key="1">
    <source>
        <dbReference type="ARBA" id="ARBA00001946"/>
    </source>
</evidence>
<dbReference type="Pfam" id="PF00575">
    <property type="entry name" value="S1"/>
    <property type="match status" value="1"/>
</dbReference>
<evidence type="ECO:0000256" key="5">
    <source>
        <dbReference type="ARBA" id="ARBA00022884"/>
    </source>
</evidence>
<feature type="domain" description="S1 motif" evidence="6">
    <location>
        <begin position="40"/>
        <end position="112"/>
    </location>
</feature>
<keyword evidence="4" id="KW-0460">Magnesium</keyword>
<dbReference type="STRING" id="192814.GCA_900166575_01122"/>
<dbReference type="AlphaFoldDB" id="A0A4Z0H4I9"/>
<evidence type="ECO:0000256" key="4">
    <source>
        <dbReference type="ARBA" id="ARBA00022842"/>
    </source>
</evidence>
<dbReference type="Proteomes" id="UP000297982">
    <property type="component" value="Unassembled WGS sequence"/>
</dbReference>
<dbReference type="EMBL" id="SRJC01000001">
    <property type="protein sequence ID" value="TGB04176.1"/>
    <property type="molecule type" value="Genomic_DNA"/>
</dbReference>
<dbReference type="InterPro" id="IPR003029">
    <property type="entry name" value="S1_domain"/>
</dbReference>
<dbReference type="SMART" id="SM00316">
    <property type="entry name" value="S1"/>
    <property type="match status" value="1"/>
</dbReference>
<dbReference type="CDD" id="cd04453">
    <property type="entry name" value="S1_RNase_E"/>
    <property type="match status" value="1"/>
</dbReference>
<dbReference type="GO" id="GO:0003723">
    <property type="term" value="F:RNA binding"/>
    <property type="evidence" value="ECO:0007669"/>
    <property type="project" value="UniProtKB-KW"/>
</dbReference>
<gene>
    <name evidence="7" type="ORF">E4663_03985</name>
</gene>
<proteinExistence type="predicted"/>
<sequence>MRDKMRTITLHTQSTEQIGIVEENGQVVEVVFDRPGESARIGSIYKGKVIKVHAGMQAAFVDIGYEKNAFLRKDAVPWAKDKIESSLTEGESLYVQVLKEPFDDKGAQVSADVTIPGLYTVYQPFGTSVSVSRKIDLEQGKQLKEMLSQVLEGTEGAIIRTAATEVEVSVIQEEMETLKKLWTTLPVPKKPQCVWEDRLVPDQLLRKFPVHTIKQIGVDDVQVANKLRARFPGASSLIEWKKQGGSLPISQWQDALTSRRVALDGGGELIIDRTEAMTVVDVNSAEYQSNKTGKSHTYEVNKQAAVEIARQIRLRNLSGIIVVDFISMQDVSLEKKLVQHMKKQVASDPVKTSIYGITKLGLMEVTRRRDRNNVMDLLTEPESRTYTTDTKVYRLERDLLGLEASSSEAILLAVHPDLYEAKKRLLSQAISSKIPQELFVRQDAAILDYQIELEGSEDMVREAIMNREYCVDNLF</sequence>
<dbReference type="PANTHER" id="PTHR30001">
    <property type="entry name" value="RIBONUCLEASE"/>
    <property type="match status" value="1"/>
</dbReference>
<keyword evidence="3" id="KW-0378">Hydrolase</keyword>
<dbReference type="GO" id="GO:0005737">
    <property type="term" value="C:cytoplasm"/>
    <property type="evidence" value="ECO:0007669"/>
    <property type="project" value="TreeGrafter"/>
</dbReference>
<evidence type="ECO:0000313" key="8">
    <source>
        <dbReference type="Proteomes" id="UP000297982"/>
    </source>
</evidence>
<protein>
    <submittedName>
        <fullName evidence="7">S1 RNA-binding domain-containing protein</fullName>
    </submittedName>
</protein>
<accession>A0A4Z0H4I9</accession>
<dbReference type="PANTHER" id="PTHR30001:SF0">
    <property type="entry name" value="RIBONUCLEASE G"/>
    <property type="match status" value="1"/>
</dbReference>
<organism evidence="7 8">
    <name type="scientific">Halobacillus salinus</name>
    <dbReference type="NCBI Taxonomy" id="192814"/>
    <lineage>
        <taxon>Bacteria</taxon>
        <taxon>Bacillati</taxon>
        <taxon>Bacillota</taxon>
        <taxon>Bacilli</taxon>
        <taxon>Bacillales</taxon>
        <taxon>Bacillaceae</taxon>
        <taxon>Halobacillus</taxon>
    </lineage>
</organism>
<dbReference type="GO" id="GO:0046872">
    <property type="term" value="F:metal ion binding"/>
    <property type="evidence" value="ECO:0007669"/>
    <property type="project" value="UniProtKB-KW"/>
</dbReference>
<comment type="cofactor">
    <cofactor evidence="1">
        <name>Mg(2+)</name>
        <dbReference type="ChEBI" id="CHEBI:18420"/>
    </cofactor>
</comment>
<dbReference type="InterPro" id="IPR012340">
    <property type="entry name" value="NA-bd_OB-fold"/>
</dbReference>
<name>A0A4Z0H4I9_9BACI</name>
<comment type="caution">
    <text evidence="7">The sequence shown here is derived from an EMBL/GenBank/DDBJ whole genome shotgun (WGS) entry which is preliminary data.</text>
</comment>
<dbReference type="Pfam" id="PF10150">
    <property type="entry name" value="RNase_E_G"/>
    <property type="match status" value="1"/>
</dbReference>
<dbReference type="GO" id="GO:0006364">
    <property type="term" value="P:rRNA processing"/>
    <property type="evidence" value="ECO:0007669"/>
    <property type="project" value="TreeGrafter"/>
</dbReference>
<dbReference type="InterPro" id="IPR004659">
    <property type="entry name" value="RNase_E/G"/>
</dbReference>
<dbReference type="SUPFAM" id="SSF50249">
    <property type="entry name" value="Nucleic acid-binding proteins"/>
    <property type="match status" value="1"/>
</dbReference>
<evidence type="ECO:0000256" key="3">
    <source>
        <dbReference type="ARBA" id="ARBA00022801"/>
    </source>
</evidence>
<evidence type="ECO:0000256" key="2">
    <source>
        <dbReference type="ARBA" id="ARBA00022723"/>
    </source>
</evidence>
<reference evidence="7 8" key="1">
    <citation type="journal article" date="2003" name="Int. J. Syst. Evol. Microbiol.">
        <title>Halobacillus salinus sp. nov., isolated from a salt lake on the coast of the East Sea in Korea.</title>
        <authorList>
            <person name="Yoon J.H."/>
            <person name="Kang K.H."/>
            <person name="Park Y.H."/>
        </authorList>
    </citation>
    <scope>NUCLEOTIDE SEQUENCE [LARGE SCALE GENOMIC DNA]</scope>
    <source>
        <strain evidence="7 8">HSL-3</strain>
    </source>
</reference>